<gene>
    <name evidence="1" type="primary">Acey_s0011.g1548</name>
    <name evidence="1" type="ORF">Y032_0011g1548</name>
</gene>
<organism evidence="1 2">
    <name type="scientific">Ancylostoma ceylanicum</name>
    <dbReference type="NCBI Taxonomy" id="53326"/>
    <lineage>
        <taxon>Eukaryota</taxon>
        <taxon>Metazoa</taxon>
        <taxon>Ecdysozoa</taxon>
        <taxon>Nematoda</taxon>
        <taxon>Chromadorea</taxon>
        <taxon>Rhabditida</taxon>
        <taxon>Rhabditina</taxon>
        <taxon>Rhabditomorpha</taxon>
        <taxon>Strongyloidea</taxon>
        <taxon>Ancylostomatidae</taxon>
        <taxon>Ancylostomatinae</taxon>
        <taxon>Ancylostoma</taxon>
    </lineage>
</organism>
<keyword evidence="2" id="KW-1185">Reference proteome</keyword>
<sequence length="144" mass="15772">MHPVYPQVDEFISFIEPTMSYDYVLQNAKGGYSGKKETRAAAVGRGKDGSFMNEVDIPTSPMLMRECEQIGVETPRDQNESLPTPCHKGNGVNVLIRTQAAEPSDVRGRRASAGVTACQLYVHYAKLGSISRASDMVFAVSKEK</sequence>
<dbReference type="Proteomes" id="UP000024635">
    <property type="component" value="Unassembled WGS sequence"/>
</dbReference>
<evidence type="ECO:0000313" key="2">
    <source>
        <dbReference type="Proteomes" id="UP000024635"/>
    </source>
</evidence>
<evidence type="ECO:0000313" key="1">
    <source>
        <dbReference type="EMBL" id="EYC26081.1"/>
    </source>
</evidence>
<dbReference type="OrthoDB" id="5896436at2759"/>
<comment type="caution">
    <text evidence="1">The sequence shown here is derived from an EMBL/GenBank/DDBJ whole genome shotgun (WGS) entry which is preliminary data.</text>
</comment>
<accession>A0A016VFN3</accession>
<name>A0A016VFN3_9BILA</name>
<protein>
    <submittedName>
        <fullName evidence="1">Uncharacterized protein</fullName>
    </submittedName>
</protein>
<reference evidence="2" key="1">
    <citation type="journal article" date="2015" name="Nat. Genet.">
        <title>The genome and transcriptome of the zoonotic hookworm Ancylostoma ceylanicum identify infection-specific gene families.</title>
        <authorList>
            <person name="Schwarz E.M."/>
            <person name="Hu Y."/>
            <person name="Antoshechkin I."/>
            <person name="Miller M.M."/>
            <person name="Sternberg P.W."/>
            <person name="Aroian R.V."/>
        </authorList>
    </citation>
    <scope>NUCLEOTIDE SEQUENCE</scope>
    <source>
        <strain evidence="2">HY135</strain>
    </source>
</reference>
<proteinExistence type="predicted"/>
<dbReference type="AlphaFoldDB" id="A0A016VFN3"/>
<dbReference type="EMBL" id="JARK01001347">
    <property type="protein sequence ID" value="EYC26081.1"/>
    <property type="molecule type" value="Genomic_DNA"/>
</dbReference>